<dbReference type="SUPFAM" id="SSF55961">
    <property type="entry name" value="Bet v1-like"/>
    <property type="match status" value="1"/>
</dbReference>
<dbReference type="Pfam" id="PF03364">
    <property type="entry name" value="Polyketide_cyc"/>
    <property type="match status" value="1"/>
</dbReference>
<dbReference type="Gene3D" id="3.30.530.20">
    <property type="match status" value="1"/>
</dbReference>
<protein>
    <submittedName>
        <fullName evidence="3">SRPBCC family protein</fullName>
    </submittedName>
</protein>
<dbReference type="PANTHER" id="PTHR33824">
    <property type="entry name" value="POLYKETIDE CYCLASE/DEHYDRASE AND LIPID TRANSPORT SUPERFAMILY PROTEIN"/>
    <property type="match status" value="1"/>
</dbReference>
<proteinExistence type="predicted"/>
<sequence length="257" mass="27013">MTEQAKAGTGSDLLTSERGLLGLAGAALLTLGLGTRSTLGKLALGGAGAALAYLAVKGENPVAPALKIETTEETGEILIREAVTIGQPAEKLYAIWRDLPNLPRLMSNVEKVEVLSDTRSRWTVKAPLGQTVSWEAELTAQESGKRLAWQSLPGATIDNGGEVLFRPAPGGRGTEVVVRLTYRPPLGSTGAVVARVLGKEPAQQIRDDLARFKAEQELGYAPTINGQTSGRPDAGQKTKQESPKAQADQANPEGGRA</sequence>
<feature type="domain" description="Coenzyme Q-binding protein COQ10 START" evidence="2">
    <location>
        <begin position="86"/>
        <end position="209"/>
    </location>
</feature>
<dbReference type="AlphaFoldDB" id="A0AAU6Q6W3"/>
<name>A0AAU6Q6W3_9DEIO</name>
<organism evidence="3">
    <name type="scientific">Deinococcus sp. VB142</name>
    <dbReference type="NCBI Taxonomy" id="3112952"/>
    <lineage>
        <taxon>Bacteria</taxon>
        <taxon>Thermotogati</taxon>
        <taxon>Deinococcota</taxon>
        <taxon>Deinococci</taxon>
        <taxon>Deinococcales</taxon>
        <taxon>Deinococcaceae</taxon>
        <taxon>Deinococcus</taxon>
    </lineage>
</organism>
<evidence type="ECO:0000256" key="1">
    <source>
        <dbReference type="SAM" id="MobiDB-lite"/>
    </source>
</evidence>
<reference evidence="3" key="1">
    <citation type="submission" date="2024-03" db="EMBL/GenBank/DDBJ databases">
        <title>Deinococcus weizhi sp. nov., isolated from human skin.</title>
        <authorList>
            <person name="Wei Z."/>
            <person name="Tian F."/>
            <person name="Yang C."/>
            <person name="Xin L.T."/>
            <person name="Wen Z.J."/>
            <person name="Lan K.C."/>
            <person name="Yu L."/>
            <person name="Zhe W."/>
            <person name="Dan F.D."/>
            <person name="Jun W."/>
            <person name="Rui Z."/>
            <person name="Yong X.J."/>
            <person name="Ting Y."/>
            <person name="Wei X."/>
            <person name="Xu Z.G."/>
            <person name="Xin Z."/>
            <person name="Dong F.G."/>
            <person name="Ni X.M."/>
            <person name="Zheng M.G."/>
            <person name="Chun Y."/>
            <person name="Qian W.X."/>
        </authorList>
    </citation>
    <scope>NUCLEOTIDE SEQUENCE</scope>
    <source>
        <strain evidence="3">VB142</strain>
    </source>
</reference>
<dbReference type="InterPro" id="IPR023393">
    <property type="entry name" value="START-like_dom_sf"/>
</dbReference>
<dbReference type="PANTHER" id="PTHR33824:SF7">
    <property type="entry name" value="POLYKETIDE CYCLASE_DEHYDRASE AND LIPID TRANSPORT SUPERFAMILY PROTEIN"/>
    <property type="match status" value="1"/>
</dbReference>
<gene>
    <name evidence="3" type="ORF">WDJ50_16315</name>
</gene>
<evidence type="ECO:0000259" key="2">
    <source>
        <dbReference type="Pfam" id="PF03364"/>
    </source>
</evidence>
<dbReference type="RefSeq" id="WP_339097364.1">
    <property type="nucleotide sequence ID" value="NZ_CP149783.1"/>
</dbReference>
<dbReference type="InterPro" id="IPR005031">
    <property type="entry name" value="COQ10_START"/>
</dbReference>
<dbReference type="InterPro" id="IPR047137">
    <property type="entry name" value="ORF3"/>
</dbReference>
<feature type="region of interest" description="Disordered" evidence="1">
    <location>
        <begin position="218"/>
        <end position="257"/>
    </location>
</feature>
<accession>A0AAU6Q6W3</accession>
<evidence type="ECO:0000313" key="3">
    <source>
        <dbReference type="EMBL" id="WYF45986.1"/>
    </source>
</evidence>
<dbReference type="CDD" id="cd07817">
    <property type="entry name" value="SRPBCC_8"/>
    <property type="match status" value="1"/>
</dbReference>
<dbReference type="EMBL" id="CP149783">
    <property type="protein sequence ID" value="WYF45986.1"/>
    <property type="molecule type" value="Genomic_DNA"/>
</dbReference>